<keyword evidence="6" id="KW-1185">Reference proteome</keyword>
<keyword evidence="2" id="KW-0040">ANK repeat</keyword>
<dbReference type="Gene3D" id="3.30.710.10">
    <property type="entry name" value="Potassium Channel Kv1.1, Chain A"/>
    <property type="match status" value="1"/>
</dbReference>
<protein>
    <recommendedName>
        <fullName evidence="4">BTB domain-containing protein</fullName>
    </recommendedName>
</protein>
<gene>
    <name evidence="5" type="ORF">PCOR1329_LOCUS1380</name>
</gene>
<feature type="domain" description="BTB" evidence="4">
    <location>
        <begin position="22"/>
        <end position="90"/>
    </location>
</feature>
<evidence type="ECO:0000256" key="1">
    <source>
        <dbReference type="ARBA" id="ARBA00022737"/>
    </source>
</evidence>
<sequence length="527" mass="56338">MAVIDLLEDEAPQNRCEEGRCEDVTFVVEGAEVRASRLRLSSKSSYFRALLGAPFLEGGLSDKIVIRDVTKEAFELCLLFLASGSISAVTEGNAAAVWRAADMYDMPALSSACRRTLINSVNDATLFATLSAADALGPLGSEVSEHCLSYLRSRASTILRADPGDSIRDLSAASVFAVCAALGQHVALSRQPGSLMSQWLGPLLDWGAARWGTYTFESLYTKANALDFAELSGFAPAASLSWCAEVAAAALSRNTALYSPSASVGGFSFGLRLDTMPQASSESIGLYVCPKTRADVPEWWQFHAAFKVTARPSDLDPSGACTWTCNALFGHHDSSLAWGVGRHGLLPHARAFPAGSGKLHVRGQLALNSLLSFLNAHTFLHASTLLANRCPFMATGHVEDLLSLDSLPVASEDTVLSELLAARGTSGDAAAARRADRLLRWGPPAVPVARRAARRLRRARPVEPRAEGHAAVAARRGPALAGGPPARGAPQEHQYKWQNQTGVSGWRTHGQVRHRFGLPPLHQGKAR</sequence>
<dbReference type="SUPFAM" id="SSF54695">
    <property type="entry name" value="POZ domain"/>
    <property type="match status" value="1"/>
</dbReference>
<dbReference type="Pfam" id="PF00651">
    <property type="entry name" value="BTB"/>
    <property type="match status" value="1"/>
</dbReference>
<dbReference type="CDD" id="cd00121">
    <property type="entry name" value="MATH"/>
    <property type="match status" value="1"/>
</dbReference>
<keyword evidence="1" id="KW-0677">Repeat</keyword>
<name>A0ABN9PCH0_9DINO</name>
<dbReference type="EMBL" id="CAUYUJ010000336">
    <property type="protein sequence ID" value="CAK0789987.1"/>
    <property type="molecule type" value="Genomic_DNA"/>
</dbReference>
<dbReference type="InterPro" id="IPR002083">
    <property type="entry name" value="MATH/TRAF_dom"/>
</dbReference>
<organism evidence="5 6">
    <name type="scientific">Prorocentrum cordatum</name>
    <dbReference type="NCBI Taxonomy" id="2364126"/>
    <lineage>
        <taxon>Eukaryota</taxon>
        <taxon>Sar</taxon>
        <taxon>Alveolata</taxon>
        <taxon>Dinophyceae</taxon>
        <taxon>Prorocentrales</taxon>
        <taxon>Prorocentraceae</taxon>
        <taxon>Prorocentrum</taxon>
    </lineage>
</organism>
<comment type="caution">
    <text evidence="5">The sequence shown here is derived from an EMBL/GenBank/DDBJ whole genome shotgun (WGS) entry which is preliminary data.</text>
</comment>
<feature type="compositionally biased region" description="Low complexity" evidence="3">
    <location>
        <begin position="470"/>
        <end position="489"/>
    </location>
</feature>
<dbReference type="Proteomes" id="UP001189429">
    <property type="component" value="Unassembled WGS sequence"/>
</dbReference>
<feature type="region of interest" description="Disordered" evidence="3">
    <location>
        <begin position="459"/>
        <end position="491"/>
    </location>
</feature>
<dbReference type="PANTHER" id="PTHR46231:SF1">
    <property type="entry name" value="ANKYRIN REPEAT AND BTB_POZ DOMAIN-CONTAINING PROTEIN 1"/>
    <property type="match status" value="1"/>
</dbReference>
<evidence type="ECO:0000313" key="6">
    <source>
        <dbReference type="Proteomes" id="UP001189429"/>
    </source>
</evidence>
<evidence type="ECO:0000256" key="3">
    <source>
        <dbReference type="SAM" id="MobiDB-lite"/>
    </source>
</evidence>
<dbReference type="CDD" id="cd18186">
    <property type="entry name" value="BTB_POZ_ZBTB_KLHL-like"/>
    <property type="match status" value="1"/>
</dbReference>
<dbReference type="PROSITE" id="PS50097">
    <property type="entry name" value="BTB"/>
    <property type="match status" value="1"/>
</dbReference>
<dbReference type="InterPro" id="IPR011333">
    <property type="entry name" value="SKP1/BTB/POZ_sf"/>
</dbReference>
<evidence type="ECO:0000313" key="5">
    <source>
        <dbReference type="EMBL" id="CAK0789987.1"/>
    </source>
</evidence>
<reference evidence="5" key="1">
    <citation type="submission" date="2023-10" db="EMBL/GenBank/DDBJ databases">
        <authorList>
            <person name="Chen Y."/>
            <person name="Shah S."/>
            <person name="Dougan E. K."/>
            <person name="Thang M."/>
            <person name="Chan C."/>
        </authorList>
    </citation>
    <scope>NUCLEOTIDE SEQUENCE [LARGE SCALE GENOMIC DNA]</scope>
</reference>
<dbReference type="PANTHER" id="PTHR46231">
    <property type="entry name" value="ANKYRIN REPEAT AND BTB/POZ DOMAIN-CONTAINING PROTEIN 1"/>
    <property type="match status" value="1"/>
</dbReference>
<evidence type="ECO:0000259" key="4">
    <source>
        <dbReference type="PROSITE" id="PS50097"/>
    </source>
</evidence>
<proteinExistence type="predicted"/>
<accession>A0ABN9PCH0</accession>
<dbReference type="InterPro" id="IPR044515">
    <property type="entry name" value="ABTB1"/>
</dbReference>
<evidence type="ECO:0000256" key="2">
    <source>
        <dbReference type="ARBA" id="ARBA00023043"/>
    </source>
</evidence>
<dbReference type="InterPro" id="IPR000210">
    <property type="entry name" value="BTB/POZ_dom"/>
</dbReference>
<dbReference type="SMART" id="SM00225">
    <property type="entry name" value="BTB"/>
    <property type="match status" value="1"/>
</dbReference>